<organism evidence="9 10">
    <name type="scientific">Thalassoglobus polymorphus</name>
    <dbReference type="NCBI Taxonomy" id="2527994"/>
    <lineage>
        <taxon>Bacteria</taxon>
        <taxon>Pseudomonadati</taxon>
        <taxon>Planctomycetota</taxon>
        <taxon>Planctomycetia</taxon>
        <taxon>Planctomycetales</taxon>
        <taxon>Planctomycetaceae</taxon>
        <taxon>Thalassoglobus</taxon>
    </lineage>
</organism>
<evidence type="ECO:0000259" key="7">
    <source>
        <dbReference type="Pfam" id="PF00460"/>
    </source>
</evidence>
<dbReference type="Pfam" id="PF00460">
    <property type="entry name" value="Flg_bb_rod"/>
    <property type="match status" value="1"/>
</dbReference>
<keyword evidence="4 6" id="KW-0975">Bacterial flagellum</keyword>
<gene>
    <name evidence="9" type="primary">flgC</name>
    <name evidence="9" type="ORF">Mal48_20600</name>
</gene>
<evidence type="ECO:0000256" key="4">
    <source>
        <dbReference type="ARBA" id="ARBA00023143"/>
    </source>
</evidence>
<dbReference type="NCBIfam" id="TIGR01395">
    <property type="entry name" value="FlgC"/>
    <property type="match status" value="1"/>
</dbReference>
<feature type="domain" description="Flagellar basal body rod protein N-terminal" evidence="7">
    <location>
        <begin position="12"/>
        <end position="37"/>
    </location>
</feature>
<dbReference type="OrthoDB" id="9794148at2"/>
<dbReference type="KEGG" id="tpol:Mal48_20600"/>
<dbReference type="Proteomes" id="UP000315724">
    <property type="component" value="Chromosome"/>
</dbReference>
<dbReference type="PANTHER" id="PTHR30435:SF2">
    <property type="entry name" value="FLAGELLAR BASAL-BODY ROD PROTEIN FLGC"/>
    <property type="match status" value="1"/>
</dbReference>
<dbReference type="RefSeq" id="WP_145198360.1">
    <property type="nucleotide sequence ID" value="NZ_CP036267.1"/>
</dbReference>
<dbReference type="Pfam" id="PF06429">
    <property type="entry name" value="Flg_bbr_C"/>
    <property type="match status" value="1"/>
</dbReference>
<feature type="domain" description="Flagellar basal-body/hook protein C-terminal" evidence="8">
    <location>
        <begin position="101"/>
        <end position="145"/>
    </location>
</feature>
<keyword evidence="9" id="KW-0969">Cilium</keyword>
<proteinExistence type="inferred from homology"/>
<evidence type="ECO:0000313" key="9">
    <source>
        <dbReference type="EMBL" id="QDT32813.1"/>
    </source>
</evidence>
<evidence type="ECO:0000256" key="3">
    <source>
        <dbReference type="ARBA" id="ARBA00017941"/>
    </source>
</evidence>
<dbReference type="GO" id="GO:0030694">
    <property type="term" value="C:bacterial-type flagellum basal body, rod"/>
    <property type="evidence" value="ECO:0007669"/>
    <property type="project" value="UniProtKB-UniRule"/>
</dbReference>
<keyword evidence="10" id="KW-1185">Reference proteome</keyword>
<keyword evidence="9" id="KW-0282">Flagellum</keyword>
<evidence type="ECO:0000313" key="10">
    <source>
        <dbReference type="Proteomes" id="UP000315724"/>
    </source>
</evidence>
<comment type="similarity">
    <text evidence="2">Belongs to the flagella basal body rod proteins family.</text>
</comment>
<dbReference type="InterPro" id="IPR006299">
    <property type="entry name" value="FlgC"/>
</dbReference>
<dbReference type="AlphaFoldDB" id="A0A517QMG1"/>
<dbReference type="EMBL" id="CP036267">
    <property type="protein sequence ID" value="QDT32813.1"/>
    <property type="molecule type" value="Genomic_DNA"/>
</dbReference>
<reference evidence="9 10" key="1">
    <citation type="submission" date="2019-02" db="EMBL/GenBank/DDBJ databases">
        <title>Deep-cultivation of Planctomycetes and their phenomic and genomic characterization uncovers novel biology.</title>
        <authorList>
            <person name="Wiegand S."/>
            <person name="Jogler M."/>
            <person name="Boedeker C."/>
            <person name="Pinto D."/>
            <person name="Vollmers J."/>
            <person name="Rivas-Marin E."/>
            <person name="Kohn T."/>
            <person name="Peeters S.H."/>
            <person name="Heuer A."/>
            <person name="Rast P."/>
            <person name="Oberbeckmann S."/>
            <person name="Bunk B."/>
            <person name="Jeske O."/>
            <person name="Meyerdierks A."/>
            <person name="Storesund J.E."/>
            <person name="Kallscheuer N."/>
            <person name="Luecker S."/>
            <person name="Lage O.M."/>
            <person name="Pohl T."/>
            <person name="Merkel B.J."/>
            <person name="Hornburger P."/>
            <person name="Mueller R.-W."/>
            <person name="Bruemmer F."/>
            <person name="Labrenz M."/>
            <person name="Spormann A.M."/>
            <person name="Op den Camp H."/>
            <person name="Overmann J."/>
            <person name="Amann R."/>
            <person name="Jetten M.S.M."/>
            <person name="Mascher T."/>
            <person name="Medema M.H."/>
            <person name="Devos D.P."/>
            <person name="Kaster A.-K."/>
            <person name="Ovreas L."/>
            <person name="Rohde M."/>
            <person name="Galperin M.Y."/>
            <person name="Jogler C."/>
        </authorList>
    </citation>
    <scope>NUCLEOTIDE SEQUENCE [LARGE SCALE GENOMIC DNA]</scope>
    <source>
        <strain evidence="9 10">Mal48</strain>
    </source>
</reference>
<evidence type="ECO:0000256" key="5">
    <source>
        <dbReference type="ARBA" id="ARBA00025933"/>
    </source>
</evidence>
<evidence type="ECO:0000256" key="6">
    <source>
        <dbReference type="RuleBase" id="RU362062"/>
    </source>
</evidence>
<protein>
    <recommendedName>
        <fullName evidence="3 6">Flagellar basal-body rod protein FlgC</fullName>
    </recommendedName>
</protein>
<evidence type="ECO:0000256" key="2">
    <source>
        <dbReference type="ARBA" id="ARBA00009677"/>
    </source>
</evidence>
<evidence type="ECO:0000256" key="1">
    <source>
        <dbReference type="ARBA" id="ARBA00004117"/>
    </source>
</evidence>
<accession>A0A517QMG1</accession>
<comment type="subunit">
    <text evidence="5 6">The basal body constitutes a major portion of the flagellar organelle and consists of four rings (L,P,S, and M) mounted on a central rod. The rod consists of about 26 subunits of FlgG in the distal portion, and FlgB, FlgC and FlgF are thought to build up the proximal portion of the rod with about 6 subunits each.</text>
</comment>
<dbReference type="GO" id="GO:0071978">
    <property type="term" value="P:bacterial-type flagellum-dependent swarming motility"/>
    <property type="evidence" value="ECO:0007669"/>
    <property type="project" value="TreeGrafter"/>
</dbReference>
<sequence length="148" mass="15945">MKIGNVFASADISATGLRAERMRMEVAAGNIANANATRSPDGGPYRRQQVVFETQLQSALGGIVSQGSQNQLGGVGIVGIESDRSPFPKVYNPGHPDADADGFLQMPNVALPMEMVDLMTASRSYEANLKSLEVFRRMAEQTLELMRG</sequence>
<evidence type="ECO:0000259" key="8">
    <source>
        <dbReference type="Pfam" id="PF06429"/>
    </source>
</evidence>
<dbReference type="PANTHER" id="PTHR30435">
    <property type="entry name" value="FLAGELLAR PROTEIN"/>
    <property type="match status" value="1"/>
</dbReference>
<name>A0A517QMG1_9PLAN</name>
<dbReference type="InterPro" id="IPR010930">
    <property type="entry name" value="Flg_bb/hook_C_dom"/>
</dbReference>
<keyword evidence="9" id="KW-0966">Cell projection</keyword>
<comment type="subcellular location">
    <subcellularLocation>
        <location evidence="1 6">Bacterial flagellum basal body</location>
    </subcellularLocation>
</comment>
<dbReference type="InterPro" id="IPR001444">
    <property type="entry name" value="Flag_bb_rod_N"/>
</dbReference>